<gene>
    <name evidence="2" type="ORF">HMPREF9443_00173</name>
</gene>
<feature type="transmembrane region" description="Helical" evidence="1">
    <location>
        <begin position="29"/>
        <end position="47"/>
    </location>
</feature>
<dbReference type="EMBL" id="AEVN01000006">
    <property type="protein sequence ID" value="EFY05848.1"/>
    <property type="molecule type" value="Genomic_DNA"/>
</dbReference>
<dbReference type="HOGENOM" id="CLU_2424354_0_0_9"/>
<dbReference type="AlphaFoldDB" id="E8LBG2"/>
<dbReference type="Proteomes" id="UP000004923">
    <property type="component" value="Unassembled WGS sequence"/>
</dbReference>
<protein>
    <submittedName>
        <fullName evidence="2">Uncharacterized protein</fullName>
    </submittedName>
</protein>
<accession>E8LBG2</accession>
<evidence type="ECO:0000256" key="1">
    <source>
        <dbReference type="SAM" id="Phobius"/>
    </source>
</evidence>
<feature type="transmembrane region" description="Helical" evidence="1">
    <location>
        <begin position="53"/>
        <end position="71"/>
    </location>
</feature>
<comment type="caution">
    <text evidence="2">The sequence shown here is derived from an EMBL/GenBank/DDBJ whole genome shotgun (WGS) entry which is preliminary data.</text>
</comment>
<name>E8LBG2_9FIRM</name>
<evidence type="ECO:0000313" key="3">
    <source>
        <dbReference type="Proteomes" id="UP000004923"/>
    </source>
</evidence>
<keyword evidence="3" id="KW-1185">Reference proteome</keyword>
<proteinExistence type="predicted"/>
<keyword evidence="1" id="KW-0812">Transmembrane</keyword>
<keyword evidence="1" id="KW-0472">Membrane</keyword>
<sequence length="91" mass="10901">MIAQAITHYTDYKTWEEYIMKKYLMKIKVNMLIVLIISLLGGMAGSYFFNNRWLGLIVAIPLCALYIYQVYQVQADYREQHTKKKHTNKYR</sequence>
<evidence type="ECO:0000313" key="2">
    <source>
        <dbReference type="EMBL" id="EFY05848.1"/>
    </source>
</evidence>
<reference evidence="2 3" key="1">
    <citation type="submission" date="2011-01" db="EMBL/GenBank/DDBJ databases">
        <authorList>
            <person name="Weinstock G."/>
            <person name="Sodergren E."/>
            <person name="Clifton S."/>
            <person name="Fulton L."/>
            <person name="Fulton B."/>
            <person name="Courtney L."/>
            <person name="Fronick C."/>
            <person name="Harrison M."/>
            <person name="Strong C."/>
            <person name="Farmer C."/>
            <person name="Delahaunty K."/>
            <person name="Markovic C."/>
            <person name="Hall O."/>
            <person name="Minx P."/>
            <person name="Tomlinson C."/>
            <person name="Mitreva M."/>
            <person name="Hou S."/>
            <person name="Chen J."/>
            <person name="Wollam A."/>
            <person name="Pepin K.H."/>
            <person name="Johnson M."/>
            <person name="Bhonagiri V."/>
            <person name="Zhang X."/>
            <person name="Suruliraj S."/>
            <person name="Warren W."/>
            <person name="Chinwalla A."/>
            <person name="Mardis E.R."/>
            <person name="Wilson R.K."/>
        </authorList>
    </citation>
    <scope>NUCLEOTIDE SEQUENCE [LARGE SCALE GENOMIC DNA]</scope>
    <source>
        <strain evidence="2 3">YIT 12067</strain>
    </source>
</reference>
<keyword evidence="1" id="KW-1133">Transmembrane helix</keyword>
<organism evidence="2 3">
    <name type="scientific">Phascolarctobacterium succinatutens YIT 12067</name>
    <dbReference type="NCBI Taxonomy" id="626939"/>
    <lineage>
        <taxon>Bacteria</taxon>
        <taxon>Bacillati</taxon>
        <taxon>Bacillota</taxon>
        <taxon>Negativicutes</taxon>
        <taxon>Acidaminococcales</taxon>
        <taxon>Acidaminococcaceae</taxon>
        <taxon>Phascolarctobacterium</taxon>
    </lineage>
</organism>